<evidence type="ECO:0000256" key="1">
    <source>
        <dbReference type="ARBA" id="ARBA00006336"/>
    </source>
</evidence>
<dbReference type="Gene3D" id="3.40.50.850">
    <property type="entry name" value="Isochorismatase-like"/>
    <property type="match status" value="1"/>
</dbReference>
<gene>
    <name evidence="4" type="ORF">R3P38DRAFT_3415438</name>
</gene>
<dbReference type="EMBL" id="JAWWNJ010000001">
    <property type="protein sequence ID" value="KAK7063483.1"/>
    <property type="molecule type" value="Genomic_DNA"/>
</dbReference>
<evidence type="ECO:0000313" key="4">
    <source>
        <dbReference type="EMBL" id="KAK7063483.1"/>
    </source>
</evidence>
<evidence type="ECO:0000313" key="5">
    <source>
        <dbReference type="Proteomes" id="UP001362999"/>
    </source>
</evidence>
<keyword evidence="5" id="KW-1185">Reference proteome</keyword>
<dbReference type="InterPro" id="IPR050272">
    <property type="entry name" value="Isochorismatase-like_hydrls"/>
</dbReference>
<evidence type="ECO:0000256" key="2">
    <source>
        <dbReference type="ARBA" id="ARBA00022801"/>
    </source>
</evidence>
<dbReference type="PANTHER" id="PTHR43540">
    <property type="entry name" value="PEROXYUREIDOACRYLATE/UREIDOACRYLATE AMIDOHYDROLASE-RELATED"/>
    <property type="match status" value="1"/>
</dbReference>
<comment type="caution">
    <text evidence="4">The sequence shown here is derived from an EMBL/GenBank/DDBJ whole genome shotgun (WGS) entry which is preliminary data.</text>
</comment>
<evidence type="ECO:0000259" key="3">
    <source>
        <dbReference type="Pfam" id="PF00857"/>
    </source>
</evidence>
<dbReference type="InterPro" id="IPR036380">
    <property type="entry name" value="Isochorismatase-like_sf"/>
</dbReference>
<sequence>MSAPKSFLEHLGVSPQTSTIPPSAHDSILIIIDAQNEYLDGLLAISKDNLAYSRPNILKLLERYRAARAPVVHIQHLTAPGASVFTPSTPLADIFPELTPLPARLASSDSNVDFERIVSKRFPGAFTQTPLNEIITNSGVRKVVLVGYMAHVCVSTTARQAQELGYDTYVVADAIGDRDIPAVEGGEGGARGEEVTKIVFWMVLMELADIFATVVKTEDVQ</sequence>
<dbReference type="PANTHER" id="PTHR43540:SF15">
    <property type="entry name" value="BLR5631 PROTEIN"/>
    <property type="match status" value="1"/>
</dbReference>
<dbReference type="InterPro" id="IPR000868">
    <property type="entry name" value="Isochorismatase-like_dom"/>
</dbReference>
<accession>A0AAW0EF84</accession>
<proteinExistence type="inferred from homology"/>
<dbReference type="SUPFAM" id="SSF52499">
    <property type="entry name" value="Isochorismatase-like hydrolases"/>
    <property type="match status" value="1"/>
</dbReference>
<dbReference type="Pfam" id="PF00857">
    <property type="entry name" value="Isochorismatase"/>
    <property type="match status" value="1"/>
</dbReference>
<organism evidence="4 5">
    <name type="scientific">Favolaschia claudopus</name>
    <dbReference type="NCBI Taxonomy" id="2862362"/>
    <lineage>
        <taxon>Eukaryota</taxon>
        <taxon>Fungi</taxon>
        <taxon>Dikarya</taxon>
        <taxon>Basidiomycota</taxon>
        <taxon>Agaricomycotina</taxon>
        <taxon>Agaricomycetes</taxon>
        <taxon>Agaricomycetidae</taxon>
        <taxon>Agaricales</taxon>
        <taxon>Marasmiineae</taxon>
        <taxon>Mycenaceae</taxon>
        <taxon>Favolaschia</taxon>
    </lineage>
</organism>
<dbReference type="AlphaFoldDB" id="A0AAW0EF84"/>
<keyword evidence="2" id="KW-0378">Hydrolase</keyword>
<protein>
    <submittedName>
        <fullName evidence="4">Isochorismatase-like protein</fullName>
    </submittedName>
</protein>
<dbReference type="Proteomes" id="UP001362999">
    <property type="component" value="Unassembled WGS sequence"/>
</dbReference>
<name>A0AAW0EF84_9AGAR</name>
<feature type="domain" description="Isochorismatase-like" evidence="3">
    <location>
        <begin position="27"/>
        <end position="179"/>
    </location>
</feature>
<feature type="non-terminal residue" evidence="4">
    <location>
        <position position="221"/>
    </location>
</feature>
<comment type="similarity">
    <text evidence="1">Belongs to the isochorismatase family.</text>
</comment>
<reference evidence="4 5" key="1">
    <citation type="journal article" date="2024" name="J Genomics">
        <title>Draft genome sequencing and assembly of Favolaschia claudopus CIRM-BRFM 2984 isolated from oak limbs.</title>
        <authorList>
            <person name="Navarro D."/>
            <person name="Drula E."/>
            <person name="Chaduli D."/>
            <person name="Cazenave R."/>
            <person name="Ahrendt S."/>
            <person name="Wang J."/>
            <person name="Lipzen A."/>
            <person name="Daum C."/>
            <person name="Barry K."/>
            <person name="Grigoriev I.V."/>
            <person name="Favel A."/>
            <person name="Rosso M.N."/>
            <person name="Martin F."/>
        </authorList>
    </citation>
    <scope>NUCLEOTIDE SEQUENCE [LARGE SCALE GENOMIC DNA]</scope>
    <source>
        <strain evidence="4 5">CIRM-BRFM 2984</strain>
    </source>
</reference>
<dbReference type="GO" id="GO:0016787">
    <property type="term" value="F:hydrolase activity"/>
    <property type="evidence" value="ECO:0007669"/>
    <property type="project" value="UniProtKB-KW"/>
</dbReference>